<comment type="subcellular location">
    <subcellularLocation>
        <location evidence="1">Cell projection</location>
        <location evidence="1">Cilium</location>
    </subcellularLocation>
</comment>
<feature type="coiled-coil region" evidence="4">
    <location>
        <begin position="399"/>
        <end position="426"/>
    </location>
</feature>
<feature type="coiled-coil region" evidence="4">
    <location>
        <begin position="345"/>
        <end position="372"/>
    </location>
</feature>
<feature type="region of interest" description="Disordered" evidence="5">
    <location>
        <begin position="83"/>
        <end position="105"/>
    </location>
</feature>
<dbReference type="STRING" id="61819.ENSACIP00000015774"/>
<sequence length="437" mass="50508">MDRHGENEVKNHSERETEENSNGDNSEVVSELASDHEEKQSNSGKVAEESSAEEAATHEPETNSENKLCTDFDVMNKVKEEVDSTYHETPDLESSRPVQQEEEEADEEGTIAACAHKVSIKYTECRQLLLDLRKERDTAKHNSSQLQMKLAQYLKTGDRAQMESEKLVTGQLQEYERCINTLTDLKQQLSADSEAAQHQAEDLRLQCQEKLEKVENEWQTLMALKRDTALKVLSGSLGKEVAQAKVEAFLQAEQLRQDKLIKLRIKHIKLKMKVCRLEAELRHGEERSGDALQMQFERLQAEKLEQKKQAEKQNKESLKLQKKICSSLEILSNIKEKVDWNQMEIKAEREQLIELETMLARKRDLLTRIKQEKSRLLRHNLRLKECRGLLGNRVLLQDFEETVDASDHLEEQLENLKCQHAEILLSCGRWKKKLEGI</sequence>
<feature type="region of interest" description="Disordered" evidence="5">
    <location>
        <begin position="1"/>
        <end position="71"/>
    </location>
</feature>
<keyword evidence="3" id="KW-0966">Cell projection</keyword>
<dbReference type="Pfam" id="PF13870">
    <property type="entry name" value="CCDC113_CCDC96_CC"/>
    <property type="match status" value="1"/>
</dbReference>
<dbReference type="AlphaFoldDB" id="A0A3Q0RTE2"/>
<dbReference type="Proteomes" id="UP000261340">
    <property type="component" value="Unplaced"/>
</dbReference>
<accession>A0A3Q0RTE2</accession>
<dbReference type="PANTHER" id="PTHR15654">
    <property type="entry name" value="COILED-COIL DOMAIN-CONTAINING PROTEIN 113-RELATED"/>
    <property type="match status" value="1"/>
</dbReference>
<dbReference type="GO" id="GO:0060271">
    <property type="term" value="P:cilium assembly"/>
    <property type="evidence" value="ECO:0007669"/>
    <property type="project" value="TreeGrafter"/>
</dbReference>
<evidence type="ECO:0000313" key="7">
    <source>
        <dbReference type="Ensembl" id="ENSACIP00000015774.1"/>
    </source>
</evidence>
<dbReference type="GO" id="GO:0005930">
    <property type="term" value="C:axoneme"/>
    <property type="evidence" value="ECO:0007669"/>
    <property type="project" value="TreeGrafter"/>
</dbReference>
<keyword evidence="8" id="KW-1185">Reference proteome</keyword>
<feature type="compositionally biased region" description="Basic and acidic residues" evidence="5">
    <location>
        <begin position="83"/>
        <end position="94"/>
    </location>
</feature>
<dbReference type="Ensembl" id="ENSACIT00000016188.1">
    <property type="protein sequence ID" value="ENSACIP00000015774.1"/>
    <property type="gene ID" value="ENSACIG00000012259.1"/>
</dbReference>
<feature type="coiled-coil region" evidence="4">
    <location>
        <begin position="172"/>
        <end position="217"/>
    </location>
</feature>
<protein>
    <submittedName>
        <fullName evidence="7">Cilia and flagella associated protein 184</fullName>
    </submittedName>
</protein>
<dbReference type="InterPro" id="IPR051885">
    <property type="entry name" value="CC_CF"/>
</dbReference>
<reference evidence="7" key="2">
    <citation type="submission" date="2025-09" db="UniProtKB">
        <authorList>
            <consortium name="Ensembl"/>
        </authorList>
    </citation>
    <scope>IDENTIFICATION</scope>
</reference>
<feature type="domain" description="CCDC113/CCDC96 coiled-coil" evidence="6">
    <location>
        <begin position="256"/>
        <end position="427"/>
    </location>
</feature>
<organism evidence="7 8">
    <name type="scientific">Amphilophus citrinellus</name>
    <name type="common">Midas cichlid</name>
    <name type="synonym">Cichlasoma citrinellum</name>
    <dbReference type="NCBI Taxonomy" id="61819"/>
    <lineage>
        <taxon>Eukaryota</taxon>
        <taxon>Metazoa</taxon>
        <taxon>Chordata</taxon>
        <taxon>Craniata</taxon>
        <taxon>Vertebrata</taxon>
        <taxon>Euteleostomi</taxon>
        <taxon>Actinopterygii</taxon>
        <taxon>Neopterygii</taxon>
        <taxon>Teleostei</taxon>
        <taxon>Neoteleostei</taxon>
        <taxon>Acanthomorphata</taxon>
        <taxon>Ovalentaria</taxon>
        <taxon>Cichlomorphae</taxon>
        <taxon>Cichliformes</taxon>
        <taxon>Cichlidae</taxon>
        <taxon>New World cichlids</taxon>
        <taxon>Cichlasomatinae</taxon>
        <taxon>Heroini</taxon>
        <taxon>Amphilophus</taxon>
    </lineage>
</organism>
<evidence type="ECO:0000256" key="3">
    <source>
        <dbReference type="ARBA" id="ARBA00023273"/>
    </source>
</evidence>
<evidence type="ECO:0000256" key="5">
    <source>
        <dbReference type="SAM" id="MobiDB-lite"/>
    </source>
</evidence>
<evidence type="ECO:0000256" key="1">
    <source>
        <dbReference type="ARBA" id="ARBA00004138"/>
    </source>
</evidence>
<evidence type="ECO:0000313" key="8">
    <source>
        <dbReference type="Proteomes" id="UP000261340"/>
    </source>
</evidence>
<dbReference type="PANTHER" id="PTHR15654:SF1">
    <property type="entry name" value="COILED-COIL DOMAIN-CONTAINING PROTEIN 96"/>
    <property type="match status" value="1"/>
</dbReference>
<dbReference type="GO" id="GO:0036064">
    <property type="term" value="C:ciliary basal body"/>
    <property type="evidence" value="ECO:0007669"/>
    <property type="project" value="TreeGrafter"/>
</dbReference>
<evidence type="ECO:0000256" key="2">
    <source>
        <dbReference type="ARBA" id="ARBA00023054"/>
    </source>
</evidence>
<evidence type="ECO:0000259" key="6">
    <source>
        <dbReference type="Pfam" id="PF13870"/>
    </source>
</evidence>
<feature type="compositionally biased region" description="Basic and acidic residues" evidence="5">
    <location>
        <begin position="1"/>
        <end position="15"/>
    </location>
</feature>
<name>A0A3Q0RTE2_AMPCI</name>
<dbReference type="InterPro" id="IPR025254">
    <property type="entry name" value="CCDC113/CCDC96_CC"/>
</dbReference>
<reference evidence="7" key="1">
    <citation type="submission" date="2025-08" db="UniProtKB">
        <authorList>
            <consortium name="Ensembl"/>
        </authorList>
    </citation>
    <scope>IDENTIFICATION</scope>
</reference>
<dbReference type="GeneTree" id="ENSGT00940000154521"/>
<feature type="coiled-coil region" evidence="4">
    <location>
        <begin position="294"/>
        <end position="321"/>
    </location>
</feature>
<dbReference type="OMA" id="RLQQKCG"/>
<evidence type="ECO:0000256" key="4">
    <source>
        <dbReference type="SAM" id="Coils"/>
    </source>
</evidence>
<keyword evidence="2 4" id="KW-0175">Coiled coil</keyword>
<proteinExistence type="predicted"/>